<evidence type="ECO:0000313" key="1">
    <source>
        <dbReference type="EMBL" id="GAA4786997.1"/>
    </source>
</evidence>
<gene>
    <name evidence="1" type="ORF">GCM10023329_42410</name>
</gene>
<protein>
    <recommendedName>
        <fullName evidence="3">Lipoprotein</fullName>
    </recommendedName>
</protein>
<sequence>MRLTPERLRPAVLTGLALSLLVVGCAPGTADHQRDDSGVRPWSGAARFTADEQARLHEAVQREVAACMRTRRLEYLPQPAADTRREASASPYGLLTGARARSDGYGIVGEILSGGTGPPPDANGGLLASMGADQADRWRGALLGRPETMRQITVPDAPAVRYDPDSCAARGRAEVYGRGWEEALLGAEAATNRVVDSVRKDAGYRRAVAEWSDCMAGRGYDYPDLQAPRAALARRAERAETASELTALGRTEIETASRDWACEREVRLHDAAEQAQRRAEQAELQRDPGLAGRLERFRGMKQRAVAATAGARTAG</sequence>
<comment type="caution">
    <text evidence="1">The sequence shown here is derived from an EMBL/GenBank/DDBJ whole genome shotgun (WGS) entry which is preliminary data.</text>
</comment>
<dbReference type="EMBL" id="BAABJV010000012">
    <property type="protein sequence ID" value="GAA4786997.1"/>
    <property type="molecule type" value="Genomic_DNA"/>
</dbReference>
<evidence type="ECO:0000313" key="2">
    <source>
        <dbReference type="Proteomes" id="UP001501147"/>
    </source>
</evidence>
<keyword evidence="2" id="KW-1185">Reference proteome</keyword>
<proteinExistence type="predicted"/>
<evidence type="ECO:0008006" key="3">
    <source>
        <dbReference type="Google" id="ProtNLM"/>
    </source>
</evidence>
<organism evidence="1 2">
    <name type="scientific">Streptomyces sanyensis</name>
    <dbReference type="NCBI Taxonomy" id="568869"/>
    <lineage>
        <taxon>Bacteria</taxon>
        <taxon>Bacillati</taxon>
        <taxon>Actinomycetota</taxon>
        <taxon>Actinomycetes</taxon>
        <taxon>Kitasatosporales</taxon>
        <taxon>Streptomycetaceae</taxon>
        <taxon>Streptomyces</taxon>
    </lineage>
</organism>
<dbReference type="PROSITE" id="PS51257">
    <property type="entry name" value="PROKAR_LIPOPROTEIN"/>
    <property type="match status" value="1"/>
</dbReference>
<reference evidence="2" key="1">
    <citation type="journal article" date="2019" name="Int. J. Syst. Evol. Microbiol.">
        <title>The Global Catalogue of Microorganisms (GCM) 10K type strain sequencing project: providing services to taxonomists for standard genome sequencing and annotation.</title>
        <authorList>
            <consortium name="The Broad Institute Genomics Platform"/>
            <consortium name="The Broad Institute Genome Sequencing Center for Infectious Disease"/>
            <person name="Wu L."/>
            <person name="Ma J."/>
        </authorList>
    </citation>
    <scope>NUCLEOTIDE SEQUENCE [LARGE SCALE GENOMIC DNA]</scope>
    <source>
        <strain evidence="2">JCM 18324</strain>
    </source>
</reference>
<name>A0ABP9AW85_9ACTN</name>
<accession>A0ABP9AW85</accession>
<dbReference type="Proteomes" id="UP001501147">
    <property type="component" value="Unassembled WGS sequence"/>
</dbReference>